<evidence type="ECO:0000313" key="2">
    <source>
        <dbReference type="WBParaSite" id="Pan_g1321.t1"/>
    </source>
</evidence>
<name>A0A7E4UV67_PANRE</name>
<dbReference type="WBParaSite" id="Pan_g1321.t1">
    <property type="protein sequence ID" value="Pan_g1321.t1"/>
    <property type="gene ID" value="Pan_g1321"/>
</dbReference>
<reference evidence="2" key="2">
    <citation type="submission" date="2020-10" db="UniProtKB">
        <authorList>
            <consortium name="WormBaseParasite"/>
        </authorList>
    </citation>
    <scope>IDENTIFICATION</scope>
</reference>
<evidence type="ECO:0000313" key="1">
    <source>
        <dbReference type="Proteomes" id="UP000492821"/>
    </source>
</evidence>
<sequence>MNILEARGWAVDVLHSKQRINMTSPQVEMVFVYDKKLKMPEVWSLLASFIYKSADKIYTSALASFSPSHYNIIAFLVPFFTDSDHRRLWFVDYSNGTSTVITSSILQRCFHYFVTFYRWI</sequence>
<dbReference type="Proteomes" id="UP000492821">
    <property type="component" value="Unassembled WGS sequence"/>
</dbReference>
<proteinExistence type="predicted"/>
<organism evidence="1 2">
    <name type="scientific">Panagrellus redivivus</name>
    <name type="common">Microworm</name>
    <dbReference type="NCBI Taxonomy" id="6233"/>
    <lineage>
        <taxon>Eukaryota</taxon>
        <taxon>Metazoa</taxon>
        <taxon>Ecdysozoa</taxon>
        <taxon>Nematoda</taxon>
        <taxon>Chromadorea</taxon>
        <taxon>Rhabditida</taxon>
        <taxon>Tylenchina</taxon>
        <taxon>Panagrolaimomorpha</taxon>
        <taxon>Panagrolaimoidea</taxon>
        <taxon>Panagrolaimidae</taxon>
        <taxon>Panagrellus</taxon>
    </lineage>
</organism>
<reference evidence="1" key="1">
    <citation type="journal article" date="2013" name="Genetics">
        <title>The draft genome and transcriptome of Panagrellus redivivus are shaped by the harsh demands of a free-living lifestyle.</title>
        <authorList>
            <person name="Srinivasan J."/>
            <person name="Dillman A.R."/>
            <person name="Macchietto M.G."/>
            <person name="Heikkinen L."/>
            <person name="Lakso M."/>
            <person name="Fracchia K.M."/>
            <person name="Antoshechkin I."/>
            <person name="Mortazavi A."/>
            <person name="Wong G."/>
            <person name="Sternberg P.W."/>
        </authorList>
    </citation>
    <scope>NUCLEOTIDE SEQUENCE [LARGE SCALE GENOMIC DNA]</scope>
    <source>
        <strain evidence="1">MT8872</strain>
    </source>
</reference>
<accession>A0A7E4UV67</accession>
<keyword evidence="1" id="KW-1185">Reference proteome</keyword>
<protein>
    <submittedName>
        <fullName evidence="2">START domain-containing protein</fullName>
    </submittedName>
</protein>
<dbReference type="AlphaFoldDB" id="A0A7E4UV67"/>